<sequence length="316" mass="35504">MNNILKVGLAQISPVWLDKEATIKKIEATIVAAAEQNTELLVFGEALLPGYPFWLAHTNGASWDLKVNKEIHAHYVRNSIQIEAGELNSICALAKTYKMAIYLGIMERAKDRGGHSIYCSLVYINEKGEIKSVHRKLQPTYDERLTWAPGDGNGLQVHPLKEFTVGGLNCWENWMPLPRAALYGLGENLHIAVWPGSEHNTKDITRFIARESRSFVISVSSLMKKEDFPSNTPHLNKILENAPDVLANGGSCIAGPDGEWVVAPILHKEGVICQKIDFNRVYEERQNFDSVGHYSRPDVTNLQVNRERQSTVRFKD</sequence>
<dbReference type="PROSITE" id="PS00921">
    <property type="entry name" value="NITRIL_CHT_2"/>
    <property type="match status" value="1"/>
</dbReference>
<dbReference type="RefSeq" id="WP_072304555.1">
    <property type="nucleotide sequence ID" value="NZ_FPIY01000005.1"/>
</dbReference>
<dbReference type="InterPro" id="IPR003010">
    <property type="entry name" value="C-N_Hydrolase"/>
</dbReference>
<name>A0A1K1QTJ9_9FLAO</name>
<dbReference type="Pfam" id="PF00795">
    <property type="entry name" value="CN_hydrolase"/>
    <property type="match status" value="1"/>
</dbReference>
<proteinExistence type="inferred from homology"/>
<evidence type="ECO:0000313" key="4">
    <source>
        <dbReference type="Proteomes" id="UP000183257"/>
    </source>
</evidence>
<gene>
    <name evidence="3" type="ORF">SAMN05660313_02925</name>
</gene>
<dbReference type="STRING" id="76595.SAMN05660313_02925"/>
<dbReference type="InterPro" id="IPR036526">
    <property type="entry name" value="C-N_Hydrolase_sf"/>
</dbReference>
<dbReference type="InterPro" id="IPR000132">
    <property type="entry name" value="Nitrilase/CN_hydratase_CS"/>
</dbReference>
<evidence type="ECO:0000313" key="3">
    <source>
        <dbReference type="EMBL" id="SFW63085.1"/>
    </source>
</evidence>
<dbReference type="GO" id="GO:0000257">
    <property type="term" value="F:nitrilase activity"/>
    <property type="evidence" value="ECO:0007669"/>
    <property type="project" value="UniProtKB-ARBA"/>
</dbReference>
<dbReference type="CDD" id="cd07564">
    <property type="entry name" value="nitrilases_CHs"/>
    <property type="match status" value="1"/>
</dbReference>
<feature type="domain" description="CN hydrolase" evidence="2">
    <location>
        <begin position="5"/>
        <end position="278"/>
    </location>
</feature>
<keyword evidence="4" id="KW-1185">Reference proteome</keyword>
<dbReference type="PROSITE" id="PS50263">
    <property type="entry name" value="CN_HYDROLASE"/>
    <property type="match status" value="1"/>
</dbReference>
<accession>A0A1K1QTJ9</accession>
<dbReference type="EMBL" id="FPIY01000005">
    <property type="protein sequence ID" value="SFW63085.1"/>
    <property type="molecule type" value="Genomic_DNA"/>
</dbReference>
<protein>
    <submittedName>
        <fullName evidence="3">Nitrilase</fullName>
    </submittedName>
</protein>
<dbReference type="OrthoDB" id="9811121at2"/>
<evidence type="ECO:0000256" key="1">
    <source>
        <dbReference type="ARBA" id="ARBA00008129"/>
    </source>
</evidence>
<dbReference type="AlphaFoldDB" id="A0A1K1QTJ9"/>
<reference evidence="4" key="1">
    <citation type="submission" date="2016-11" db="EMBL/GenBank/DDBJ databases">
        <authorList>
            <person name="Varghese N."/>
            <person name="Submissions S."/>
        </authorList>
    </citation>
    <scope>NUCLEOTIDE SEQUENCE [LARGE SCALE GENOMIC DNA]</scope>
    <source>
        <strain evidence="4">DSM 24786</strain>
    </source>
</reference>
<dbReference type="SUPFAM" id="SSF56317">
    <property type="entry name" value="Carbon-nitrogen hydrolase"/>
    <property type="match status" value="1"/>
</dbReference>
<dbReference type="Gene3D" id="3.60.110.10">
    <property type="entry name" value="Carbon-nitrogen hydrolase"/>
    <property type="match status" value="1"/>
</dbReference>
<organism evidence="3 4">
    <name type="scientific">Cellulophaga fucicola</name>
    <dbReference type="NCBI Taxonomy" id="76595"/>
    <lineage>
        <taxon>Bacteria</taxon>
        <taxon>Pseudomonadati</taxon>
        <taxon>Bacteroidota</taxon>
        <taxon>Flavobacteriia</taxon>
        <taxon>Flavobacteriales</taxon>
        <taxon>Flavobacteriaceae</taxon>
        <taxon>Cellulophaga</taxon>
    </lineage>
</organism>
<evidence type="ECO:0000259" key="2">
    <source>
        <dbReference type="PROSITE" id="PS50263"/>
    </source>
</evidence>
<comment type="similarity">
    <text evidence="1">Belongs to the carbon-nitrogen hydrolase superfamily. Nitrilase family.</text>
</comment>
<dbReference type="InterPro" id="IPR044149">
    <property type="entry name" value="Nitrilases_CHs"/>
</dbReference>
<dbReference type="Proteomes" id="UP000183257">
    <property type="component" value="Unassembled WGS sequence"/>
</dbReference>
<dbReference type="PANTHER" id="PTHR46044:SF1">
    <property type="entry name" value="CN HYDROLASE DOMAIN-CONTAINING PROTEIN"/>
    <property type="match status" value="1"/>
</dbReference>
<dbReference type="PANTHER" id="PTHR46044">
    <property type="entry name" value="NITRILASE"/>
    <property type="match status" value="1"/>
</dbReference>